<dbReference type="Proteomes" id="UP000308760">
    <property type="component" value="Unassembled WGS sequence"/>
</dbReference>
<sequence length="316" mass="35742">MTSWRKRALAAASLGEVAHQLTDRDHAIIEHLSRFRLLTIKQLERVFFDSASSAYDRIKTLHEKGLLDRRRPSTHEAYRYFLGLLGLSLVHAAAVADFERDPGMDIFGKPEKPKPGRTPTKAKAQQHADALFFSAHRSHLEGVNDFYTRLAYSARHSPETELRHWYVEHEAGSVSPASGQRPDGCFDLAFDGQEREFCFEYDTGTEPLDRLVRKVDWYNREIARRQSIARSRVNEGRLTREQVLAEAPPRIMLIEFTKLGREANLHDRLATAGGLGLVATSTSARSTDPLGPVWWCAGDSPGGMRSLAEVYTFRHL</sequence>
<dbReference type="RefSeq" id="WP_136534153.1">
    <property type="nucleotide sequence ID" value="NZ_STGY01000032.1"/>
</dbReference>
<keyword evidence="2" id="KW-1185">Reference proteome</keyword>
<dbReference type="OrthoDB" id="2562278at2"/>
<name>A0A4S8QCB1_9ACTN</name>
<gene>
    <name evidence="1" type="ORF">FAB82_08700</name>
</gene>
<reference evidence="1 2" key="2">
    <citation type="submission" date="2019-05" db="EMBL/GenBank/DDBJ databases">
        <title>Glycomyces buryatensis sp. nov.</title>
        <authorList>
            <person name="Nikitina E."/>
        </authorList>
    </citation>
    <scope>NUCLEOTIDE SEQUENCE [LARGE SCALE GENOMIC DNA]</scope>
    <source>
        <strain evidence="1 2">18</strain>
    </source>
</reference>
<dbReference type="EMBL" id="STGY01000032">
    <property type="protein sequence ID" value="THV41998.1"/>
    <property type="molecule type" value="Genomic_DNA"/>
</dbReference>
<dbReference type="InterPro" id="IPR036390">
    <property type="entry name" value="WH_DNA-bd_sf"/>
</dbReference>
<evidence type="ECO:0000313" key="1">
    <source>
        <dbReference type="EMBL" id="THV41998.1"/>
    </source>
</evidence>
<reference evidence="2" key="1">
    <citation type="submission" date="2019-04" db="EMBL/GenBank/DDBJ databases">
        <title>Nocardioides xinjiangensis sp. nov.</title>
        <authorList>
            <person name="Liu S."/>
        </authorList>
    </citation>
    <scope>NUCLEOTIDE SEQUENCE [LARGE SCALE GENOMIC DNA]</scope>
    <source>
        <strain evidence="2">18</strain>
    </source>
</reference>
<comment type="caution">
    <text evidence="1">The sequence shown here is derived from an EMBL/GenBank/DDBJ whole genome shotgun (WGS) entry which is preliminary data.</text>
</comment>
<accession>A0A4S8QCB1</accession>
<organism evidence="1 2">
    <name type="scientific">Glycomyces buryatensis</name>
    <dbReference type="NCBI Taxonomy" id="2570927"/>
    <lineage>
        <taxon>Bacteria</taxon>
        <taxon>Bacillati</taxon>
        <taxon>Actinomycetota</taxon>
        <taxon>Actinomycetes</taxon>
        <taxon>Glycomycetales</taxon>
        <taxon>Glycomycetaceae</taxon>
        <taxon>Glycomyces</taxon>
    </lineage>
</organism>
<proteinExistence type="predicted"/>
<dbReference type="AlphaFoldDB" id="A0A4S8QCB1"/>
<dbReference type="SUPFAM" id="SSF46785">
    <property type="entry name" value="Winged helix' DNA-binding domain"/>
    <property type="match status" value="1"/>
</dbReference>
<dbReference type="Pfam" id="PF13814">
    <property type="entry name" value="Replic_Relax"/>
    <property type="match status" value="1"/>
</dbReference>
<protein>
    <submittedName>
        <fullName evidence="1">Uncharacterized protein</fullName>
    </submittedName>
</protein>
<evidence type="ECO:0000313" key="2">
    <source>
        <dbReference type="Proteomes" id="UP000308760"/>
    </source>
</evidence>
<dbReference type="InterPro" id="IPR025855">
    <property type="entry name" value="Replic_Relax"/>
</dbReference>